<gene>
    <name evidence="1" type="ORF">Vadar_016245</name>
</gene>
<organism evidence="1 2">
    <name type="scientific">Vaccinium darrowii</name>
    <dbReference type="NCBI Taxonomy" id="229202"/>
    <lineage>
        <taxon>Eukaryota</taxon>
        <taxon>Viridiplantae</taxon>
        <taxon>Streptophyta</taxon>
        <taxon>Embryophyta</taxon>
        <taxon>Tracheophyta</taxon>
        <taxon>Spermatophyta</taxon>
        <taxon>Magnoliopsida</taxon>
        <taxon>eudicotyledons</taxon>
        <taxon>Gunneridae</taxon>
        <taxon>Pentapetalae</taxon>
        <taxon>asterids</taxon>
        <taxon>Ericales</taxon>
        <taxon>Ericaceae</taxon>
        <taxon>Vaccinioideae</taxon>
        <taxon>Vaccinieae</taxon>
        <taxon>Vaccinium</taxon>
    </lineage>
</organism>
<comment type="caution">
    <text evidence="1">The sequence shown here is derived from an EMBL/GenBank/DDBJ whole genome shotgun (WGS) entry which is preliminary data.</text>
</comment>
<accession>A0ACB7XR11</accession>
<dbReference type="EMBL" id="CM037151">
    <property type="protein sequence ID" value="KAH7843407.1"/>
    <property type="molecule type" value="Genomic_DNA"/>
</dbReference>
<name>A0ACB7XR11_9ERIC</name>
<sequence>MNAEVEVEAEAELLFIPSPGIGHLVSTVEMAKQLIGRDHRLSITVLIMKIPFDKPKVSSTTQSLLLTAAEDRLKFVYLPQQDEAAITELQSKNPGYFMSEFVNMNKQHVRDHVTMMISTESIRLAGFVIDLFCIPMMDVAAEFGLPTYVFFTSNCGFLGLMFHLETLKRVHNQDVTELKDSDNELEVPAFMNPVTAKVLPSVALDKEIGSTRFLRISKRLRETKGIMVNTFEELESYVVKSLAENNTVPPIYPVGPVLHLAKNKNEEEEEIQIMRWLDDQPLSSVLFLCFGSMGSFEVEVDQVREIAQALKQSGHRFLWSVRRPPPKEKIEMLSEYQDLNQVLPEGFLERTAKIGKVIGWAPQVAVLSHKAVGGFVSHCGWNSTLESLWCGVPMATWPMYAEQQMNAFQLVRELGLVVEIKLDYRKDFKTNSSKVKLVTADEIENGIRKLMENENSEGIKQKVKEMSEKSKIAIMKGGSSYNSLGRFIKDVTNNIRSP</sequence>
<protein>
    <submittedName>
        <fullName evidence="1">Uncharacterized protein</fullName>
    </submittedName>
</protein>
<reference evidence="1 2" key="1">
    <citation type="journal article" date="2021" name="Hortic Res">
        <title>High-quality reference genome and annotation aids understanding of berry development for evergreen blueberry (Vaccinium darrowii).</title>
        <authorList>
            <person name="Yu J."/>
            <person name="Hulse-Kemp A.M."/>
            <person name="Babiker E."/>
            <person name="Staton M."/>
        </authorList>
    </citation>
    <scope>NUCLEOTIDE SEQUENCE [LARGE SCALE GENOMIC DNA]</scope>
    <source>
        <strain evidence="2">cv. NJ 8807/NJ 8810</strain>
        <tissue evidence="1">Young leaf</tissue>
    </source>
</reference>
<evidence type="ECO:0000313" key="2">
    <source>
        <dbReference type="Proteomes" id="UP000828048"/>
    </source>
</evidence>
<keyword evidence="2" id="KW-1185">Reference proteome</keyword>
<dbReference type="Proteomes" id="UP000828048">
    <property type="component" value="Chromosome 1"/>
</dbReference>
<proteinExistence type="predicted"/>
<evidence type="ECO:0000313" key="1">
    <source>
        <dbReference type="EMBL" id="KAH7843407.1"/>
    </source>
</evidence>